<dbReference type="EMBL" id="QPMH01000008">
    <property type="protein sequence ID" value="RDD61869.1"/>
    <property type="molecule type" value="Genomic_DNA"/>
</dbReference>
<organism evidence="1 2">
    <name type="scientific">Ferruginivarius sediminum</name>
    <dbReference type="NCBI Taxonomy" id="2661937"/>
    <lineage>
        <taxon>Bacteria</taxon>
        <taxon>Pseudomonadati</taxon>
        <taxon>Pseudomonadota</taxon>
        <taxon>Alphaproteobacteria</taxon>
        <taxon>Rhodospirillales</taxon>
        <taxon>Rhodospirillaceae</taxon>
        <taxon>Ferruginivarius</taxon>
    </lineage>
</organism>
<proteinExistence type="predicted"/>
<protein>
    <submittedName>
        <fullName evidence="1">DUF4170 domain-containing protein</fullName>
    </submittedName>
</protein>
<keyword evidence="2" id="KW-1185">Reference proteome</keyword>
<dbReference type="Gene3D" id="3.30.70.2400">
    <property type="entry name" value="Uncharacterised protein PF13773, DUF4170"/>
    <property type="match status" value="1"/>
</dbReference>
<name>A0A369T967_9PROT</name>
<evidence type="ECO:0000313" key="1">
    <source>
        <dbReference type="EMBL" id="RDD61869.1"/>
    </source>
</evidence>
<dbReference type="InterPro" id="IPR025226">
    <property type="entry name" value="DUF4170"/>
</dbReference>
<gene>
    <name evidence="1" type="ORF">DRB17_10265</name>
</gene>
<dbReference type="AlphaFoldDB" id="A0A369T967"/>
<evidence type="ECO:0000313" key="2">
    <source>
        <dbReference type="Proteomes" id="UP000253941"/>
    </source>
</evidence>
<reference evidence="1 2" key="1">
    <citation type="submission" date="2018-07" db="EMBL/GenBank/DDBJ databases">
        <title>Venubactetium sediminum gen. nov., sp. nov., isolated from a marine solar saltern.</title>
        <authorList>
            <person name="Wang S."/>
        </authorList>
    </citation>
    <scope>NUCLEOTIDE SEQUENCE [LARGE SCALE GENOMIC DNA]</scope>
    <source>
        <strain evidence="1 2">WD2A32</strain>
    </source>
</reference>
<accession>A0A369T967</accession>
<dbReference type="Pfam" id="PF13773">
    <property type="entry name" value="DUF4170"/>
    <property type="match status" value="1"/>
</dbReference>
<dbReference type="RefSeq" id="WP_114582113.1">
    <property type="nucleotide sequence ID" value="NZ_QPMH01000008.1"/>
</dbReference>
<comment type="caution">
    <text evidence="1">The sequence shown here is derived from an EMBL/GenBank/DDBJ whole genome shotgun (WGS) entry which is preliminary data.</text>
</comment>
<dbReference type="Proteomes" id="UP000253941">
    <property type="component" value="Unassembled WGS sequence"/>
</dbReference>
<sequence>MQQFWVVGGEYRDTRFRSTVHGDEEWFGPYPTYEEAREEWARHAWQTVDDAHTRYRIERIDPEEPPRCTD</sequence>